<dbReference type="GO" id="GO:0004252">
    <property type="term" value="F:serine-type endopeptidase activity"/>
    <property type="evidence" value="ECO:0007669"/>
    <property type="project" value="TreeGrafter"/>
</dbReference>
<dbReference type="Pfam" id="PF00431">
    <property type="entry name" value="CUB"/>
    <property type="match status" value="2"/>
</dbReference>
<keyword evidence="1" id="KW-1015">Disulfide bond</keyword>
<dbReference type="EMBL" id="DTHG01000075">
    <property type="protein sequence ID" value="HGW92035.1"/>
    <property type="molecule type" value="Genomic_DNA"/>
</dbReference>
<dbReference type="PANTHER" id="PTHR24255">
    <property type="entry name" value="COMPLEMENT COMPONENT 1, S SUBCOMPONENT-RELATED"/>
    <property type="match status" value="1"/>
</dbReference>
<dbReference type="SUPFAM" id="SSF49854">
    <property type="entry name" value="Spermadhesin, CUB domain"/>
    <property type="match status" value="2"/>
</dbReference>
<dbReference type="Gene3D" id="2.60.120.290">
    <property type="entry name" value="Spermadhesin, CUB domain"/>
    <property type="match status" value="2"/>
</dbReference>
<dbReference type="GO" id="GO:0005615">
    <property type="term" value="C:extracellular space"/>
    <property type="evidence" value="ECO:0007669"/>
    <property type="project" value="TreeGrafter"/>
</dbReference>
<comment type="caution">
    <text evidence="3">The sequence shown here is derived from an EMBL/GenBank/DDBJ whole genome shotgun (WGS) entry which is preliminary data.</text>
</comment>
<evidence type="ECO:0000313" key="3">
    <source>
        <dbReference type="EMBL" id="HGW92035.1"/>
    </source>
</evidence>
<dbReference type="InterPro" id="IPR000859">
    <property type="entry name" value="CUB_dom"/>
</dbReference>
<gene>
    <name evidence="3" type="ORF">ENV67_05795</name>
</gene>
<accession>A0A7C4U8N1</accession>
<dbReference type="SMART" id="SM00042">
    <property type="entry name" value="CUB"/>
    <property type="match status" value="2"/>
</dbReference>
<protein>
    <recommendedName>
        <fullName evidence="2">CUB domain-containing protein</fullName>
    </recommendedName>
</protein>
<organism evidence="3">
    <name type="scientific">candidate division WOR-3 bacterium</name>
    <dbReference type="NCBI Taxonomy" id="2052148"/>
    <lineage>
        <taxon>Bacteria</taxon>
        <taxon>Bacteria division WOR-3</taxon>
    </lineage>
</organism>
<feature type="domain" description="CUB" evidence="2">
    <location>
        <begin position="1639"/>
        <end position="1733"/>
    </location>
</feature>
<dbReference type="CDD" id="cd00041">
    <property type="entry name" value="CUB"/>
    <property type="match status" value="2"/>
</dbReference>
<name>A0A7C4U8N1_UNCW3</name>
<dbReference type="PANTHER" id="PTHR24255:SF31">
    <property type="entry name" value="CUBILIN-LIKE PROTEIN"/>
    <property type="match status" value="1"/>
</dbReference>
<dbReference type="InterPro" id="IPR035914">
    <property type="entry name" value="Sperma_CUB_dom_sf"/>
</dbReference>
<evidence type="ECO:0000259" key="2">
    <source>
        <dbReference type="SMART" id="SM00042"/>
    </source>
</evidence>
<feature type="domain" description="CUB" evidence="2">
    <location>
        <begin position="1523"/>
        <end position="1627"/>
    </location>
</feature>
<reference evidence="3" key="1">
    <citation type="journal article" date="2020" name="mSystems">
        <title>Genome- and Community-Level Interaction Insights into Carbon Utilization and Element Cycling Functions of Hydrothermarchaeota in Hydrothermal Sediment.</title>
        <authorList>
            <person name="Zhou Z."/>
            <person name="Liu Y."/>
            <person name="Xu W."/>
            <person name="Pan J."/>
            <person name="Luo Z.H."/>
            <person name="Li M."/>
        </authorList>
    </citation>
    <scope>NUCLEOTIDE SEQUENCE [LARGE SCALE GENOMIC DNA]</scope>
    <source>
        <strain evidence="3">SpSt-780</strain>
    </source>
</reference>
<proteinExistence type="predicted"/>
<evidence type="ECO:0000256" key="1">
    <source>
        <dbReference type="ARBA" id="ARBA00023157"/>
    </source>
</evidence>
<sequence length="1832" mass="200825">MLPFFFLQTIIIGFDIGDTLSFTIGETEIVAVIQELNGDSLILDGNIVNMNFGNVSVNDLSLSLQGFMNGQVIVYSYGSISYTGPDTIYIGGTKVYNLQCFLDQTGFWAYGTVNISGTEIQLTFTNENGYMVGEVFLPSVIIGGLTIQNLSISVSNQGIMGGGYFDYYGNHLYANIYVNEYGDVSLYIEKCTISVGGVTIYDFEGIFTPSGIQGSGSLIVEGNYLTFNFTIHGDSYYINIIDGYLKIHNVEITGITGIINNSGLSASGTINYIDNVIHLSFTSSGNVIDISVTDSEIVLGGVNITDLNLHFNSEQGLYGSGKVYINNISYPPDGMIDIYFSTDLNGYISVGISQGYVILGNGAMITNLCGFIDNNGFWGNGTYTDEGEDVSVYFRSSNGNIFWSISGNSITIGNIILHHYYIDANGNGYAWWIISPEDSIFFSISSDRQSATIAYPCEIDLGGVRVSNITGSIYNDPDFAFEGTGYVTIGDGDFSVTIPVVLRSNSEGKLEGSYSGTISLLNPSYIIVNIYGVEITIAEDGIVGKGHLLVEGIEGDVYFTVGTNGNIYAEILNGQIDMGYILLKDLNITTSPFTASGFIYVPDISGGLAFELIPDGNGNLTLNIPGFTFTIDGFTVSGNFYYSDSSIVFSGGIQIPNGGTGSIDYLRITDSGIDTSHITLSNISVSGFTLINGTGVLANNPRRIILSGSFDLSSTGIIDTVFFSGLVILPDGKIASCSSIGVSGIHISGFTFSGLLELKENYLIVHNATADLTSVGAGIISVNYLIFDRDGNFISVSSVGIQNVNVGVFHGSGWVDFVEQGLLIDGRVEVDNIGYFSAVDLLIDYNGNVLSLKKGEADINIGEYGFYGMVNIPSSDKIYIAGDIVLPSFIDGSAGGSILLKRVQDGQGILGLGYEVLAGSVSVPSFYVGGYQFGGGSFAFDSIGITGDATIYIPNFAGFELTFYVGWDGTFHYAEIFAQGLNIPIGSTGLLLTGAGGGLYHYTNPEIWEVVLTGEIKDATMTLSLLATIEVNTAGWISGVGHLGIYGYIYGSAGFDVDIPNDSLRASAWLGEDPNEGIEFWGCQIVGCASVYYNWANVEARGLGNLDLSIWFIELGADMGFAYNTNFPYSYGPYYMERLYTHGIGAAGILNNYLYGVNVQWNGNGFDWDTWSGSMGSSPGNAPYEKDLLVLGAYPDEGSDFDYVGGEEFINPYDSYESVGGKIWFGAQGDSTGYVNLNNYFSVSNGVAYAHLYIHYNDSIPAYLKFGIAGDYKIFLNGSQIYSNSSIYAQPDQYTISLPLQQGWNRLMLKIRKIGSDWGFYARISDNNGNKIPLLTTQPDAPYEYFLMHDRCYTFKSSHWEKQNNVSIVNGTMALSSDGRKLYETIVREKTSYKREDYPVVKCEFKLTGTSLNDSTIIAVDGYDDQGNYQLFGVLYYYEQGKGLNKIVARSSKGETFDILVGRWYTQELVFTPENIECYIYEAGQKRPVFPIFADTNSYNWDPSFFATVGGSDNVLYLDNIVVKKTWENDETVQIESPHPYPNNAHLEWDVYKKDATALRFHFSELSLEQYYDSLIIMDGNGIIWQVLNGNIGRATSIKVPGKYAKIILKSDNSNNGYGFKIDFAQKLNDYPVYLSEVCNIHTNHPYSNNTDVTYTISKTGARAIKIFFSNFATEKDHDFVYIYDKNNKLYDQYSGNLSNFESVSIPGDIVYVRFVSDNAITGYGFDIYRIGFIGEDWTGEEMPEIVEKDFIKPLMNITKGELIFEIGMKEKGDVKIAIFDLTGRKVKERYYGKISGVKRIEIGMEELPKGTYFAIIDAGKNRHIEKITNIR</sequence>